<dbReference type="Gene3D" id="3.10.20.440">
    <property type="entry name" value="2Fe-2S iron-sulphur cluster binding domain, sarcosine oxidase, alpha subunit, N-terminal domain"/>
    <property type="match status" value="1"/>
</dbReference>
<accession>A0A0F0KZ27</accession>
<comment type="caution">
    <text evidence="3">The sequence shown here is derived from an EMBL/GenBank/DDBJ whole genome shotgun (WGS) entry which is preliminary data.</text>
</comment>
<dbReference type="InterPro" id="IPR036010">
    <property type="entry name" value="2Fe-2S_ferredoxin-like_sf"/>
</dbReference>
<dbReference type="EMBL" id="JYIU01000031">
    <property type="protein sequence ID" value="KJL24546.1"/>
    <property type="molecule type" value="Genomic_DNA"/>
</dbReference>
<dbReference type="AlphaFoldDB" id="A0A0F0KZ27"/>
<name>A0A0F0KZ27_9MICO</name>
<gene>
    <name evidence="3" type="primary">hcnA</name>
    <name evidence="3" type="ORF">RN50_00658</name>
</gene>
<dbReference type="Proteomes" id="UP000033572">
    <property type="component" value="Unassembled WGS sequence"/>
</dbReference>
<evidence type="ECO:0000256" key="2">
    <source>
        <dbReference type="SAM" id="MobiDB-lite"/>
    </source>
</evidence>
<evidence type="ECO:0000313" key="4">
    <source>
        <dbReference type="Proteomes" id="UP000033572"/>
    </source>
</evidence>
<dbReference type="RefSeq" id="WP_082068822.1">
    <property type="nucleotide sequence ID" value="NZ_CP031425.1"/>
</dbReference>
<reference evidence="3 4" key="1">
    <citation type="submission" date="2015-02" db="EMBL/GenBank/DDBJ databases">
        <title>Draft genome sequences of ten Microbacterium spp. with emphasis on heavy metal contaminated environments.</title>
        <authorList>
            <person name="Corretto E."/>
        </authorList>
    </citation>
    <scope>NUCLEOTIDE SEQUENCE [LARGE SCALE GENOMIC DNA]</scope>
    <source>
        <strain evidence="3 4">DSM 12966</strain>
    </source>
</reference>
<feature type="region of interest" description="Disordered" evidence="2">
    <location>
        <begin position="75"/>
        <end position="142"/>
    </location>
</feature>
<dbReference type="GO" id="GO:0050622">
    <property type="term" value="F:glycine dehydrogenase (cyanide-forming) activity"/>
    <property type="evidence" value="ECO:0007669"/>
    <property type="project" value="UniProtKB-EC"/>
</dbReference>
<evidence type="ECO:0000313" key="3">
    <source>
        <dbReference type="EMBL" id="KJL24546.1"/>
    </source>
</evidence>
<evidence type="ECO:0000256" key="1">
    <source>
        <dbReference type="ARBA" id="ARBA00023002"/>
    </source>
</evidence>
<keyword evidence="4" id="KW-1185">Reference proteome</keyword>
<sequence length="142" mass="14297">MTRTSLQFDGTPVPFTPGQTVGAALADAGIVSWRTTRRDHAPRGLFCGIGVCFDCLVTVDGARSQRACLVEACEGQDVRSADPDEPLPLTLSVPAPVPVPGSGSGSVPDSGSGSVPASGSVPDSVEAGAPEDSASHPEDSHG</sequence>
<feature type="compositionally biased region" description="Basic and acidic residues" evidence="2">
    <location>
        <begin position="133"/>
        <end position="142"/>
    </location>
</feature>
<protein>
    <submittedName>
        <fullName evidence="3">Hydrogen cyanide synthase subunit HcnA</fullName>
        <ecNumber evidence="3">1.4.99.5</ecNumber>
    </submittedName>
</protein>
<dbReference type="GO" id="GO:0051536">
    <property type="term" value="F:iron-sulfur cluster binding"/>
    <property type="evidence" value="ECO:0007669"/>
    <property type="project" value="InterPro"/>
</dbReference>
<dbReference type="EC" id="1.4.99.5" evidence="3"/>
<dbReference type="PATRIC" id="fig|104336.4.peg.678"/>
<organism evidence="3 4">
    <name type="scientific">Microbacterium foliorum</name>
    <dbReference type="NCBI Taxonomy" id="104336"/>
    <lineage>
        <taxon>Bacteria</taxon>
        <taxon>Bacillati</taxon>
        <taxon>Actinomycetota</taxon>
        <taxon>Actinomycetes</taxon>
        <taxon>Micrococcales</taxon>
        <taxon>Microbacteriaceae</taxon>
        <taxon>Microbacterium</taxon>
    </lineage>
</organism>
<dbReference type="KEGG" id="mfol:DXT68_01245"/>
<dbReference type="GeneID" id="94446149"/>
<dbReference type="Pfam" id="PF13510">
    <property type="entry name" value="Fer2_4"/>
    <property type="match status" value="1"/>
</dbReference>
<keyword evidence="1 3" id="KW-0560">Oxidoreductase</keyword>
<dbReference type="SUPFAM" id="SSF54292">
    <property type="entry name" value="2Fe-2S ferredoxin-like"/>
    <property type="match status" value="1"/>
</dbReference>
<dbReference type="InterPro" id="IPR042204">
    <property type="entry name" value="2Fe-2S-bd_N"/>
</dbReference>
<feature type="compositionally biased region" description="Low complexity" evidence="2">
    <location>
        <begin position="105"/>
        <end position="125"/>
    </location>
</feature>
<proteinExistence type="predicted"/>